<dbReference type="Gene3D" id="1.25.40.10">
    <property type="entry name" value="Tetratricopeptide repeat domain"/>
    <property type="match status" value="3"/>
</dbReference>
<dbReference type="PANTHER" id="PTHR10098">
    <property type="entry name" value="RAPSYN-RELATED"/>
    <property type="match status" value="1"/>
</dbReference>
<feature type="domain" description="CHAT" evidence="2">
    <location>
        <begin position="856"/>
        <end position="1128"/>
    </location>
</feature>
<dbReference type="Proteomes" id="UP000225706">
    <property type="component" value="Unassembled WGS sequence"/>
</dbReference>
<reference evidence="4" key="1">
    <citation type="journal article" date="2017" name="bioRxiv">
        <title>Comparative analysis of the genomes of Stylophora pistillata and Acropora digitifera provides evidence for extensive differences between species of corals.</title>
        <authorList>
            <person name="Voolstra C.R."/>
            <person name="Li Y."/>
            <person name="Liew Y.J."/>
            <person name="Baumgarten S."/>
            <person name="Zoccola D."/>
            <person name="Flot J.-F."/>
            <person name="Tambutte S."/>
            <person name="Allemand D."/>
            <person name="Aranda M."/>
        </authorList>
    </citation>
    <scope>NUCLEOTIDE SEQUENCE [LARGE SCALE GENOMIC DNA]</scope>
</reference>
<accession>A0A2B4RTG0</accession>
<dbReference type="Pfam" id="PF13181">
    <property type="entry name" value="TPR_8"/>
    <property type="match status" value="1"/>
</dbReference>
<dbReference type="SUPFAM" id="SSF48452">
    <property type="entry name" value="TPR-like"/>
    <property type="match status" value="3"/>
</dbReference>
<evidence type="ECO:0000313" key="3">
    <source>
        <dbReference type="EMBL" id="PFX19840.1"/>
    </source>
</evidence>
<dbReference type="Pfam" id="PF13424">
    <property type="entry name" value="TPR_12"/>
    <property type="match status" value="2"/>
</dbReference>
<dbReference type="SMART" id="SM00028">
    <property type="entry name" value="TPR"/>
    <property type="match status" value="9"/>
</dbReference>
<evidence type="ECO:0000256" key="1">
    <source>
        <dbReference type="PROSITE-ProRule" id="PRU00339"/>
    </source>
</evidence>
<proteinExistence type="predicted"/>
<comment type="caution">
    <text evidence="3">The sequence shown here is derived from an EMBL/GenBank/DDBJ whole genome shotgun (WGS) entry which is preliminary data.</text>
</comment>
<dbReference type="InterPro" id="IPR019734">
    <property type="entry name" value="TPR_rpt"/>
</dbReference>
<dbReference type="PROSITE" id="PS50005">
    <property type="entry name" value="TPR"/>
    <property type="match status" value="1"/>
</dbReference>
<organism evidence="3 4">
    <name type="scientific">Stylophora pistillata</name>
    <name type="common">Smooth cauliflower coral</name>
    <dbReference type="NCBI Taxonomy" id="50429"/>
    <lineage>
        <taxon>Eukaryota</taxon>
        <taxon>Metazoa</taxon>
        <taxon>Cnidaria</taxon>
        <taxon>Anthozoa</taxon>
        <taxon>Hexacorallia</taxon>
        <taxon>Scleractinia</taxon>
        <taxon>Astrocoeniina</taxon>
        <taxon>Pocilloporidae</taxon>
        <taxon>Stylophora</taxon>
    </lineage>
</organism>
<feature type="domain" description="CHAT" evidence="2">
    <location>
        <begin position="138"/>
        <end position="216"/>
    </location>
</feature>
<dbReference type="InterPro" id="IPR011990">
    <property type="entry name" value="TPR-like_helical_dom_sf"/>
</dbReference>
<dbReference type="STRING" id="50429.A0A2B4RTG0"/>
<evidence type="ECO:0000259" key="2">
    <source>
        <dbReference type="Pfam" id="PF12770"/>
    </source>
</evidence>
<dbReference type="OrthoDB" id="1872379at2759"/>
<sequence length="1180" mass="132068">MSSTAEILEAVRISLDVAIILLKTDHGLKATEFCNKCVSLLQHFDSGTHLEISEDIINAYCAIFGNTNAARHNATKLLNELHRAGILTIQLGDKFHEQSQFEEAKQAFESALTIMKMTGRRREEAVAQGRLGVVSSTLGEGVLELARAFLASGARSLLVASWAIEDKAAAELMKHFYKHLVRGESASESLHQAINWLRSNGFPKPFQWAPYMLIGDYVTFDFTKIGFGCFTLQSKKVFKVRVVFLTFGFISHTTGISNTTLLFEKERSVMSYTAGILEAVRISLDVAIILLKTDRALKATEFCNKCVSLLQNFDSGTHLKISEDIINVYCTISGYTNEARYNATKLLDKLHRAGILTIQLGDKYHEQSRFEEAKRAFESALAIMKTTGHSREEAVAHGKLGVVNNNLKEKQKAIEHHKKALGIAIEIGDRQGEGASYRNLGSVYFTLSEYQTAKEYHDKALAIAIEIGDKEKEVTSNRNLGILFRTLGKNQTAKEHYEKALAITIEIGDRKRECASCLSLGSIYCELEKYWQAKKYFDKALNLSIQTGDKTIEAGASVGLATVFAFVEDKAVEKAKEHCEKALAITRECGNRAIEVEVYLSVGNLNFRNLDEYDKGEDYLQKARSISIEIGDKLTEFQSLYCIANLKRSQSKIEEAKQYLFESIRKYEQVRSFQKGNEEFKISLLEKHGTFPLKMLTKLFCNTGEFRNALYVEELGRARSLTESMAHKFSVEIHFSADPKKWIGIENIGKKERNCDFLYISYYKQQVYLWILKVNGDIFFRATDKVEVHTLYAEGVCDVEGIFKNSAACFGVLPSANCEDRPLDDNKMTSVHEESRVTLRGDETKATESRIHHLCYKWIIAPVADLLTEPEIVIVPDRFLYRVPFAALRDEPTGKYLSENYRIRIIPSLTTLWVIQECPVDYHKKTGALVVGDPTVGRVHYNGSVTDVIPLFGASMEARMVGEVLNVAPLLGKCATKQAVLQALPSVSLIHIAAHGSAERGEIPLAPQSTTNSIPQEADYLLTMSDISRVQVPAKLVVLSCCHSARGLIKEEGVLGLARAFLASGARSVLVAEWASQDQGTAELMKHFYKHLVRGESASESLHQAMNWVRSNGFNRPSQWAPFVLIGDNVTFDFTKIGLNRNRATLKAAIELVVVSIKRNSQREMRKNSARESKATIKQE</sequence>
<feature type="repeat" description="TPR" evidence="1">
    <location>
        <begin position="434"/>
        <end position="467"/>
    </location>
</feature>
<keyword evidence="1" id="KW-0802">TPR repeat</keyword>
<protein>
    <submittedName>
        <fullName evidence="3">Tetratricopeptide repeat protein 28</fullName>
    </submittedName>
</protein>
<name>A0A2B4RTG0_STYPI</name>
<gene>
    <name evidence="3" type="primary">TTC28</name>
    <name evidence="3" type="ORF">AWC38_SpisGene15716</name>
</gene>
<dbReference type="EMBL" id="LSMT01000342">
    <property type="protein sequence ID" value="PFX19840.1"/>
    <property type="molecule type" value="Genomic_DNA"/>
</dbReference>
<keyword evidence="4" id="KW-1185">Reference proteome</keyword>
<evidence type="ECO:0000313" key="4">
    <source>
        <dbReference type="Proteomes" id="UP000225706"/>
    </source>
</evidence>
<dbReference type="Pfam" id="PF12770">
    <property type="entry name" value="CHAT"/>
    <property type="match status" value="2"/>
</dbReference>
<dbReference type="PANTHER" id="PTHR10098:SF108">
    <property type="entry name" value="TETRATRICOPEPTIDE REPEAT PROTEIN 28"/>
    <property type="match status" value="1"/>
</dbReference>
<dbReference type="AlphaFoldDB" id="A0A2B4RTG0"/>
<dbReference type="InterPro" id="IPR024983">
    <property type="entry name" value="CHAT_dom"/>
</dbReference>